<dbReference type="OrthoDB" id="5687132at2759"/>
<keyword evidence="2" id="KW-1185">Reference proteome</keyword>
<accession>A0A1R1XN08</accession>
<dbReference type="Proteomes" id="UP000187283">
    <property type="component" value="Unassembled WGS sequence"/>
</dbReference>
<dbReference type="AlphaFoldDB" id="A0A1R1XN08"/>
<organism evidence="1 2">
    <name type="scientific">Smittium culicis</name>
    <dbReference type="NCBI Taxonomy" id="133412"/>
    <lineage>
        <taxon>Eukaryota</taxon>
        <taxon>Fungi</taxon>
        <taxon>Fungi incertae sedis</taxon>
        <taxon>Zoopagomycota</taxon>
        <taxon>Kickxellomycotina</taxon>
        <taxon>Harpellomycetes</taxon>
        <taxon>Harpellales</taxon>
        <taxon>Legeriomycetaceae</taxon>
        <taxon>Smittium</taxon>
    </lineage>
</organism>
<name>A0A1R1XN08_9FUNG</name>
<sequence>METQTRLKNLHSGTSFSGKNELLVESKIKPFINSEKFDNKPAKIKLIKRDRVRRSLCGHQLIEECPSPVSSITTKVPNTEAATERRA</sequence>
<evidence type="ECO:0000313" key="2">
    <source>
        <dbReference type="Proteomes" id="UP000187283"/>
    </source>
</evidence>
<proteinExistence type="predicted"/>
<evidence type="ECO:0000313" key="1">
    <source>
        <dbReference type="EMBL" id="OMJ16013.1"/>
    </source>
</evidence>
<dbReference type="EMBL" id="LSSN01002480">
    <property type="protein sequence ID" value="OMJ16013.1"/>
    <property type="molecule type" value="Genomic_DNA"/>
</dbReference>
<gene>
    <name evidence="1" type="ORF">AYI70_g6870</name>
</gene>
<reference evidence="1 2" key="1">
    <citation type="submission" date="2017-01" db="EMBL/GenBank/DDBJ databases">
        <authorList>
            <person name="Mah S.A."/>
            <person name="Swanson W.J."/>
            <person name="Moy G.W."/>
            <person name="Vacquier V.D."/>
        </authorList>
    </citation>
    <scope>NUCLEOTIDE SEQUENCE [LARGE SCALE GENOMIC DNA]</scope>
    <source>
        <strain evidence="1 2">GSMNP</strain>
    </source>
</reference>
<comment type="caution">
    <text evidence="1">The sequence shown here is derived from an EMBL/GenBank/DDBJ whole genome shotgun (WGS) entry which is preliminary data.</text>
</comment>
<protein>
    <submittedName>
        <fullName evidence="1">Uncharacterized protein</fullName>
    </submittedName>
</protein>